<reference evidence="2" key="1">
    <citation type="journal article" date="2022" name="Int. J. Mol. Sci.">
        <title>Draft Genome of Tanacetum Coccineum: Genomic Comparison of Closely Related Tanacetum-Family Plants.</title>
        <authorList>
            <person name="Yamashiro T."/>
            <person name="Shiraishi A."/>
            <person name="Nakayama K."/>
            <person name="Satake H."/>
        </authorList>
    </citation>
    <scope>NUCLEOTIDE SEQUENCE</scope>
</reference>
<feature type="region of interest" description="Disordered" evidence="1">
    <location>
        <begin position="197"/>
        <end position="237"/>
    </location>
</feature>
<feature type="region of interest" description="Disordered" evidence="1">
    <location>
        <begin position="121"/>
        <end position="149"/>
    </location>
</feature>
<feature type="compositionally biased region" description="Low complexity" evidence="1">
    <location>
        <begin position="197"/>
        <end position="210"/>
    </location>
</feature>
<dbReference type="EMBL" id="BQNB010009566">
    <property type="protein sequence ID" value="GJS65278.1"/>
    <property type="molecule type" value="Genomic_DNA"/>
</dbReference>
<proteinExistence type="predicted"/>
<evidence type="ECO:0000313" key="3">
    <source>
        <dbReference type="Proteomes" id="UP001151760"/>
    </source>
</evidence>
<dbReference type="Proteomes" id="UP001151760">
    <property type="component" value="Unassembled WGS sequence"/>
</dbReference>
<comment type="caution">
    <text evidence="2">The sequence shown here is derived from an EMBL/GenBank/DDBJ whole genome shotgun (WGS) entry which is preliminary data.</text>
</comment>
<keyword evidence="3" id="KW-1185">Reference proteome</keyword>
<organism evidence="2 3">
    <name type="scientific">Tanacetum coccineum</name>
    <dbReference type="NCBI Taxonomy" id="301880"/>
    <lineage>
        <taxon>Eukaryota</taxon>
        <taxon>Viridiplantae</taxon>
        <taxon>Streptophyta</taxon>
        <taxon>Embryophyta</taxon>
        <taxon>Tracheophyta</taxon>
        <taxon>Spermatophyta</taxon>
        <taxon>Magnoliopsida</taxon>
        <taxon>eudicotyledons</taxon>
        <taxon>Gunneridae</taxon>
        <taxon>Pentapetalae</taxon>
        <taxon>asterids</taxon>
        <taxon>campanulids</taxon>
        <taxon>Asterales</taxon>
        <taxon>Asteraceae</taxon>
        <taxon>Asteroideae</taxon>
        <taxon>Anthemideae</taxon>
        <taxon>Anthemidinae</taxon>
        <taxon>Tanacetum</taxon>
    </lineage>
</organism>
<feature type="compositionally biased region" description="Basic and acidic residues" evidence="1">
    <location>
        <begin position="223"/>
        <end position="237"/>
    </location>
</feature>
<sequence length="264" mass="28586">MSTSVFDPYEAIRQAYLDGTETESKPFEDPIHTETLESPLAIAPPISLSESTSSVLIPILRRTARMAVRVPHAMSSGLSASMVQSGATQQGQGLTKDEIALCGGRGSYCEVEGPGMHDEGYGLDDERHGDESRGIDDKGHSVESDRLGLEEDEEAAPVLRTEDFDCGWELPRVAPWRDMVTSSVECEWCESDKRAQQSSGSMASAESSASECRREPGCTVGGGERRSWRGRRGEVERGSSIESAVLLVCELRGDCFAHIGARAL</sequence>
<name>A0ABQ4XIZ1_9ASTR</name>
<accession>A0ABQ4XIZ1</accession>
<protein>
    <submittedName>
        <fullName evidence="2">Uncharacterized protein</fullName>
    </submittedName>
</protein>
<evidence type="ECO:0000313" key="2">
    <source>
        <dbReference type="EMBL" id="GJS65278.1"/>
    </source>
</evidence>
<reference evidence="2" key="2">
    <citation type="submission" date="2022-01" db="EMBL/GenBank/DDBJ databases">
        <authorList>
            <person name="Yamashiro T."/>
            <person name="Shiraishi A."/>
            <person name="Satake H."/>
            <person name="Nakayama K."/>
        </authorList>
    </citation>
    <scope>NUCLEOTIDE SEQUENCE</scope>
</reference>
<evidence type="ECO:0000256" key="1">
    <source>
        <dbReference type="SAM" id="MobiDB-lite"/>
    </source>
</evidence>
<gene>
    <name evidence="2" type="ORF">Tco_0679842</name>
</gene>